<name>A0A221W976_9PSEU</name>
<comment type="function">
    <text evidence="9">Converts cobyric acid to cobinamide by the addition of aminopropanol on the F carboxylic group.</text>
</comment>
<keyword evidence="5 9" id="KW-0169">Cobalamin biosynthesis</keyword>
<dbReference type="EMBL" id="CP022521">
    <property type="protein sequence ID" value="ASO22254.1"/>
    <property type="molecule type" value="Genomic_DNA"/>
</dbReference>
<evidence type="ECO:0000256" key="5">
    <source>
        <dbReference type="ARBA" id="ARBA00022573"/>
    </source>
</evidence>
<protein>
    <recommendedName>
        <fullName evidence="9">Cobalamin biosynthesis protein CobD</fullName>
    </recommendedName>
</protein>
<dbReference type="HAMAP" id="MF_00024">
    <property type="entry name" value="CobD_CbiB"/>
    <property type="match status" value="1"/>
</dbReference>
<accession>A0A221W976</accession>
<evidence type="ECO:0000256" key="1">
    <source>
        <dbReference type="ARBA" id="ARBA00004651"/>
    </source>
</evidence>
<dbReference type="InterPro" id="IPR004485">
    <property type="entry name" value="Cobalamin_biosynth_CobD/CbiB"/>
</dbReference>
<dbReference type="GO" id="GO:0015420">
    <property type="term" value="F:ABC-type vitamin B12 transporter activity"/>
    <property type="evidence" value="ECO:0007669"/>
    <property type="project" value="UniProtKB-UniRule"/>
</dbReference>
<dbReference type="RefSeq" id="WP_093944736.1">
    <property type="nucleotide sequence ID" value="NZ_CP022521.1"/>
</dbReference>
<dbReference type="OrthoDB" id="9811967at2"/>
<organism evidence="11 12">
    <name type="scientific">Actinoalloteichus hoggarensis</name>
    <dbReference type="NCBI Taxonomy" id="1470176"/>
    <lineage>
        <taxon>Bacteria</taxon>
        <taxon>Bacillati</taxon>
        <taxon>Actinomycetota</taxon>
        <taxon>Actinomycetes</taxon>
        <taxon>Pseudonocardiales</taxon>
        <taxon>Pseudonocardiaceae</taxon>
        <taxon>Actinoalloteichus</taxon>
    </lineage>
</organism>
<keyword evidence="8 9" id="KW-0472">Membrane</keyword>
<dbReference type="GO" id="GO:0005886">
    <property type="term" value="C:plasma membrane"/>
    <property type="evidence" value="ECO:0007669"/>
    <property type="project" value="UniProtKB-SubCell"/>
</dbReference>
<keyword evidence="7 9" id="KW-1133">Transmembrane helix</keyword>
<evidence type="ECO:0000256" key="7">
    <source>
        <dbReference type="ARBA" id="ARBA00022989"/>
    </source>
</evidence>
<keyword evidence="4 9" id="KW-1003">Cell membrane</keyword>
<evidence type="ECO:0000256" key="4">
    <source>
        <dbReference type="ARBA" id="ARBA00022475"/>
    </source>
</evidence>
<gene>
    <name evidence="9" type="primary">cobD</name>
    <name evidence="11" type="ORF">AHOG_23225</name>
</gene>
<evidence type="ECO:0000313" key="11">
    <source>
        <dbReference type="EMBL" id="ASO22254.1"/>
    </source>
</evidence>
<sequence length="331" mass="33959">MNAGRAVGLLLGVAADAAFGDPRRGHPVAGFGRVAGALERRIYQDRRSAGVVFTGVLVGGSVALGLAARRLGRLSPVAEAATTALTTWVVLGGASLAEEGTTMARALDSGALAEARESLPRLCGRSPGSLDGPGLARASVESIAENTSDAVVAPLFWGAVAGVPGLLGYRAINTLDAMVGHRSPRYRRFGWASARLDDVANLLPSRATAMLTSLCAPVVGGSAQGAWRTWRRDATAHPSPNAGQVEAAFAGALEVRLGGRTVYHHGTEERPMLGDGRTPDAGDVTRGVELSRVIGAVAGVLSAATAVAIGQGLRRRPGRRRGALRGGGTQR</sequence>
<keyword evidence="12" id="KW-1185">Reference proteome</keyword>
<dbReference type="Pfam" id="PF03186">
    <property type="entry name" value="CobD_Cbib"/>
    <property type="match status" value="1"/>
</dbReference>
<evidence type="ECO:0000256" key="6">
    <source>
        <dbReference type="ARBA" id="ARBA00022692"/>
    </source>
</evidence>
<evidence type="ECO:0000256" key="9">
    <source>
        <dbReference type="HAMAP-Rule" id="MF_00024"/>
    </source>
</evidence>
<comment type="pathway">
    <text evidence="2 9">Cofactor biosynthesis; adenosylcobalamin biosynthesis.</text>
</comment>
<dbReference type="PANTHER" id="PTHR34308:SF1">
    <property type="entry name" value="COBALAMIN BIOSYNTHESIS PROTEIN CBIB"/>
    <property type="match status" value="1"/>
</dbReference>
<feature type="region of interest" description="Disordered" evidence="10">
    <location>
        <begin position="312"/>
        <end position="331"/>
    </location>
</feature>
<proteinExistence type="inferred from homology"/>
<dbReference type="GO" id="GO:0009236">
    <property type="term" value="P:cobalamin biosynthetic process"/>
    <property type="evidence" value="ECO:0007669"/>
    <property type="project" value="UniProtKB-UniRule"/>
</dbReference>
<dbReference type="NCBIfam" id="NF002276">
    <property type="entry name" value="PRK01209.1-4"/>
    <property type="match status" value="1"/>
</dbReference>
<dbReference type="KEGG" id="ahg:AHOG_23225"/>
<comment type="subcellular location">
    <subcellularLocation>
        <location evidence="1 9">Cell membrane</location>
        <topology evidence="1 9">Multi-pass membrane protein</topology>
    </subcellularLocation>
</comment>
<dbReference type="Proteomes" id="UP000204221">
    <property type="component" value="Chromosome"/>
</dbReference>
<evidence type="ECO:0000256" key="2">
    <source>
        <dbReference type="ARBA" id="ARBA00004953"/>
    </source>
</evidence>
<comment type="similarity">
    <text evidence="3 9">Belongs to the CobD/CbiB family.</text>
</comment>
<dbReference type="GO" id="GO:0048472">
    <property type="term" value="F:threonine-phosphate decarboxylase activity"/>
    <property type="evidence" value="ECO:0007669"/>
    <property type="project" value="InterPro"/>
</dbReference>
<evidence type="ECO:0000313" key="12">
    <source>
        <dbReference type="Proteomes" id="UP000204221"/>
    </source>
</evidence>
<evidence type="ECO:0000256" key="10">
    <source>
        <dbReference type="SAM" id="MobiDB-lite"/>
    </source>
</evidence>
<dbReference type="UniPathway" id="UPA00148"/>
<dbReference type="NCBIfam" id="TIGR00380">
    <property type="entry name" value="cobal_cbiB"/>
    <property type="match status" value="1"/>
</dbReference>
<keyword evidence="6 9" id="KW-0812">Transmembrane</keyword>
<feature type="compositionally biased region" description="Basic residues" evidence="10">
    <location>
        <begin position="313"/>
        <end position="323"/>
    </location>
</feature>
<dbReference type="AlphaFoldDB" id="A0A221W976"/>
<reference evidence="11 12" key="1">
    <citation type="submission" date="2017-07" db="EMBL/GenBank/DDBJ databases">
        <title>Complete genome sequence of Actinoalloteichus hoggarensis DSM 45943, type strain of Actinoalloteichus hoggarensis.</title>
        <authorList>
            <person name="Ruckert C."/>
            <person name="Nouioui I."/>
            <person name="Willmese J."/>
            <person name="van Wezel G."/>
            <person name="Klenk H.-P."/>
            <person name="Kalinowski J."/>
            <person name="Zotchev S.B."/>
        </authorList>
    </citation>
    <scope>NUCLEOTIDE SEQUENCE [LARGE SCALE GENOMIC DNA]</scope>
    <source>
        <strain evidence="11 12">DSM 45943</strain>
    </source>
</reference>
<evidence type="ECO:0000256" key="3">
    <source>
        <dbReference type="ARBA" id="ARBA00006263"/>
    </source>
</evidence>
<dbReference type="PANTHER" id="PTHR34308">
    <property type="entry name" value="COBALAMIN BIOSYNTHESIS PROTEIN CBIB"/>
    <property type="match status" value="1"/>
</dbReference>
<evidence type="ECO:0000256" key="8">
    <source>
        <dbReference type="ARBA" id="ARBA00023136"/>
    </source>
</evidence>